<name>A0ABD1XTA3_9MARC</name>
<dbReference type="Proteomes" id="UP001605036">
    <property type="component" value="Unassembled WGS sequence"/>
</dbReference>
<dbReference type="AlphaFoldDB" id="A0ABD1XTA3"/>
<sequence length="68" mass="7485">MRRPTPGRTGDWGLPSTSTGLRWDSAGVSSQGKTIDASRIDATLTRITSEWWQPPRDGSIGLKESSRR</sequence>
<dbReference type="EMBL" id="JBHFFA010000007">
    <property type="protein sequence ID" value="KAL2611126.1"/>
    <property type="molecule type" value="Genomic_DNA"/>
</dbReference>
<keyword evidence="3" id="KW-1185">Reference proteome</keyword>
<evidence type="ECO:0000313" key="2">
    <source>
        <dbReference type="EMBL" id="KAL2611126.1"/>
    </source>
</evidence>
<organism evidence="2 3">
    <name type="scientific">Riccia fluitans</name>
    <dbReference type="NCBI Taxonomy" id="41844"/>
    <lineage>
        <taxon>Eukaryota</taxon>
        <taxon>Viridiplantae</taxon>
        <taxon>Streptophyta</taxon>
        <taxon>Embryophyta</taxon>
        <taxon>Marchantiophyta</taxon>
        <taxon>Marchantiopsida</taxon>
        <taxon>Marchantiidae</taxon>
        <taxon>Marchantiales</taxon>
        <taxon>Ricciaceae</taxon>
        <taxon>Riccia</taxon>
    </lineage>
</organism>
<reference evidence="2 3" key="1">
    <citation type="submission" date="2024-09" db="EMBL/GenBank/DDBJ databases">
        <title>Chromosome-scale assembly of Riccia fluitans.</title>
        <authorList>
            <person name="Paukszto L."/>
            <person name="Sawicki J."/>
            <person name="Karawczyk K."/>
            <person name="Piernik-Szablinska J."/>
            <person name="Szczecinska M."/>
            <person name="Mazdziarz M."/>
        </authorList>
    </citation>
    <scope>NUCLEOTIDE SEQUENCE [LARGE SCALE GENOMIC DNA]</scope>
    <source>
        <strain evidence="2">Rf_01</strain>
        <tissue evidence="2">Aerial parts of the thallus</tissue>
    </source>
</reference>
<evidence type="ECO:0000256" key="1">
    <source>
        <dbReference type="SAM" id="MobiDB-lite"/>
    </source>
</evidence>
<proteinExistence type="predicted"/>
<accession>A0ABD1XTA3</accession>
<evidence type="ECO:0000313" key="3">
    <source>
        <dbReference type="Proteomes" id="UP001605036"/>
    </source>
</evidence>
<feature type="region of interest" description="Disordered" evidence="1">
    <location>
        <begin position="1"/>
        <end position="28"/>
    </location>
</feature>
<comment type="caution">
    <text evidence="2">The sequence shown here is derived from an EMBL/GenBank/DDBJ whole genome shotgun (WGS) entry which is preliminary data.</text>
</comment>
<protein>
    <submittedName>
        <fullName evidence="2">Uncharacterized protein</fullName>
    </submittedName>
</protein>
<gene>
    <name evidence="2" type="ORF">R1flu_022818</name>
</gene>